<keyword evidence="3" id="KW-0444">Lipid biosynthesis</keyword>
<evidence type="ECO:0000256" key="2">
    <source>
        <dbReference type="ARBA" id="ARBA00005983"/>
    </source>
</evidence>
<dbReference type="HOGENOM" id="CLU_045532_0_1_11"/>
<dbReference type="NCBIfam" id="TIGR00147">
    <property type="entry name" value="YegS/Rv2252/BmrU family lipid kinase"/>
    <property type="match status" value="1"/>
</dbReference>
<keyword evidence="11" id="KW-0594">Phospholipid biosynthesis</keyword>
<keyword evidence="4" id="KW-0808">Transferase</keyword>
<evidence type="ECO:0000256" key="7">
    <source>
        <dbReference type="ARBA" id="ARBA00022777"/>
    </source>
</evidence>
<keyword evidence="9" id="KW-0460">Magnesium</keyword>
<dbReference type="InterPro" id="IPR001206">
    <property type="entry name" value="Diacylglycerol_kinase_cat_dom"/>
</dbReference>
<dbReference type="Pfam" id="PF19279">
    <property type="entry name" value="YegS_C"/>
    <property type="match status" value="1"/>
</dbReference>
<dbReference type="EMBL" id="CP001854">
    <property type="protein sequence ID" value="ADB51687.1"/>
    <property type="molecule type" value="Genomic_DNA"/>
</dbReference>
<keyword evidence="15" id="KW-1185">Reference proteome</keyword>
<dbReference type="RefSeq" id="WP_012934738.1">
    <property type="nucleotide sequence ID" value="NC_013739.1"/>
</dbReference>
<dbReference type="KEGG" id="cwo:Cwoe_3269"/>
<accession>D3FEX0</accession>
<dbReference type="eggNOG" id="COG1597">
    <property type="taxonomic scope" value="Bacteria"/>
</dbReference>
<dbReference type="GO" id="GO:0046872">
    <property type="term" value="F:metal ion binding"/>
    <property type="evidence" value="ECO:0007669"/>
    <property type="project" value="UniProtKB-KW"/>
</dbReference>
<dbReference type="GO" id="GO:0005524">
    <property type="term" value="F:ATP binding"/>
    <property type="evidence" value="ECO:0007669"/>
    <property type="project" value="UniProtKB-KW"/>
</dbReference>
<keyword evidence="5" id="KW-0479">Metal-binding</keyword>
<evidence type="ECO:0000256" key="10">
    <source>
        <dbReference type="ARBA" id="ARBA00023098"/>
    </source>
</evidence>
<dbReference type="STRING" id="469383.Cwoe_3269"/>
<keyword evidence="8" id="KW-0067">ATP-binding</keyword>
<evidence type="ECO:0000256" key="8">
    <source>
        <dbReference type="ARBA" id="ARBA00022840"/>
    </source>
</evidence>
<keyword evidence="12" id="KW-1208">Phospholipid metabolism</keyword>
<evidence type="ECO:0000256" key="4">
    <source>
        <dbReference type="ARBA" id="ARBA00022679"/>
    </source>
</evidence>
<keyword evidence="7 14" id="KW-0418">Kinase</keyword>
<comment type="cofactor">
    <cofactor evidence="1">
        <name>Mg(2+)</name>
        <dbReference type="ChEBI" id="CHEBI:18420"/>
    </cofactor>
</comment>
<organism evidence="14 15">
    <name type="scientific">Conexibacter woesei (strain DSM 14684 / CCUG 47730 / CIP 108061 / JCM 11494 / NBRC 100937 / ID131577)</name>
    <dbReference type="NCBI Taxonomy" id="469383"/>
    <lineage>
        <taxon>Bacteria</taxon>
        <taxon>Bacillati</taxon>
        <taxon>Actinomycetota</taxon>
        <taxon>Thermoleophilia</taxon>
        <taxon>Solirubrobacterales</taxon>
        <taxon>Conexibacteraceae</taxon>
        <taxon>Conexibacter</taxon>
    </lineage>
</organism>
<dbReference type="AlphaFoldDB" id="D3FEX0"/>
<keyword evidence="10" id="KW-0443">Lipid metabolism</keyword>
<dbReference type="PROSITE" id="PS50146">
    <property type="entry name" value="DAGK"/>
    <property type="match status" value="1"/>
</dbReference>
<gene>
    <name evidence="14" type="ordered locus">Cwoe_3269</name>
</gene>
<keyword evidence="6" id="KW-0547">Nucleotide-binding</keyword>
<dbReference type="InterPro" id="IPR045540">
    <property type="entry name" value="YegS/DAGK_C"/>
</dbReference>
<dbReference type="PANTHER" id="PTHR12358:SF106">
    <property type="entry name" value="LIPID KINASE YEGS"/>
    <property type="match status" value="1"/>
</dbReference>
<evidence type="ECO:0000256" key="9">
    <source>
        <dbReference type="ARBA" id="ARBA00022842"/>
    </source>
</evidence>
<evidence type="ECO:0000256" key="11">
    <source>
        <dbReference type="ARBA" id="ARBA00023209"/>
    </source>
</evidence>
<dbReference type="Gene3D" id="3.40.50.10330">
    <property type="entry name" value="Probable inorganic polyphosphate/atp-NAD kinase, domain 1"/>
    <property type="match status" value="1"/>
</dbReference>
<protein>
    <submittedName>
        <fullName evidence="14">Diacylglycerol kinase catalytic region</fullName>
    </submittedName>
</protein>
<evidence type="ECO:0000256" key="6">
    <source>
        <dbReference type="ARBA" id="ARBA00022741"/>
    </source>
</evidence>
<dbReference type="SMART" id="SM00046">
    <property type="entry name" value="DAGKc"/>
    <property type="match status" value="1"/>
</dbReference>
<dbReference type="InterPro" id="IPR005218">
    <property type="entry name" value="Diacylglycerol/lipid_kinase"/>
</dbReference>
<dbReference type="OrthoDB" id="142078at2"/>
<comment type="similarity">
    <text evidence="2">Belongs to the diacylglycerol/lipid kinase family.</text>
</comment>
<feature type="domain" description="DAGKc" evidence="13">
    <location>
        <begin position="1"/>
        <end position="129"/>
    </location>
</feature>
<evidence type="ECO:0000259" key="13">
    <source>
        <dbReference type="PROSITE" id="PS50146"/>
    </source>
</evidence>
<dbReference type="InterPro" id="IPR016064">
    <property type="entry name" value="NAD/diacylglycerol_kinase_sf"/>
</dbReference>
<evidence type="ECO:0000256" key="1">
    <source>
        <dbReference type="ARBA" id="ARBA00001946"/>
    </source>
</evidence>
<reference evidence="15" key="2">
    <citation type="submission" date="2010-01" db="EMBL/GenBank/DDBJ databases">
        <title>The complete genome of Conexibacter woesei DSM 14684.</title>
        <authorList>
            <consortium name="US DOE Joint Genome Institute (JGI-PGF)"/>
            <person name="Lucas S."/>
            <person name="Copeland A."/>
            <person name="Lapidus A."/>
            <person name="Glavina del Rio T."/>
            <person name="Dalin E."/>
            <person name="Tice H."/>
            <person name="Bruce D."/>
            <person name="Goodwin L."/>
            <person name="Pitluck S."/>
            <person name="Kyrpides N."/>
            <person name="Mavromatis K."/>
            <person name="Ivanova N."/>
            <person name="Mikhailova N."/>
            <person name="Chertkov O."/>
            <person name="Brettin T."/>
            <person name="Detter J.C."/>
            <person name="Han C."/>
            <person name="Larimer F."/>
            <person name="Land M."/>
            <person name="Hauser L."/>
            <person name="Markowitz V."/>
            <person name="Cheng J.-F."/>
            <person name="Hugenholtz P."/>
            <person name="Woyke T."/>
            <person name="Wu D."/>
            <person name="Pukall R."/>
            <person name="Steenblock K."/>
            <person name="Schneider S."/>
            <person name="Klenk H.-P."/>
            <person name="Eisen J.A."/>
        </authorList>
    </citation>
    <scope>NUCLEOTIDE SEQUENCE [LARGE SCALE GENOMIC DNA]</scope>
    <source>
        <strain evidence="15">DSM 14684 / CIP 108061 / JCM 11494 / NBRC 100937 / ID131577</strain>
    </source>
</reference>
<evidence type="ECO:0000256" key="5">
    <source>
        <dbReference type="ARBA" id="ARBA00022723"/>
    </source>
</evidence>
<dbReference type="GO" id="GO:0016301">
    <property type="term" value="F:kinase activity"/>
    <property type="evidence" value="ECO:0007669"/>
    <property type="project" value="UniProtKB-KW"/>
</dbReference>
<proteinExistence type="inferred from homology"/>
<dbReference type="PANTHER" id="PTHR12358">
    <property type="entry name" value="SPHINGOSINE KINASE"/>
    <property type="match status" value="1"/>
</dbReference>
<evidence type="ECO:0000256" key="12">
    <source>
        <dbReference type="ARBA" id="ARBA00023264"/>
    </source>
</evidence>
<dbReference type="InterPro" id="IPR050187">
    <property type="entry name" value="Lipid_Phosphate_FormReg"/>
</dbReference>
<dbReference type="InterPro" id="IPR017438">
    <property type="entry name" value="ATP-NAD_kinase_N"/>
</dbReference>
<name>D3FEX0_CONWI</name>
<dbReference type="GO" id="GO:0005886">
    <property type="term" value="C:plasma membrane"/>
    <property type="evidence" value="ECO:0007669"/>
    <property type="project" value="TreeGrafter"/>
</dbReference>
<dbReference type="Proteomes" id="UP000008229">
    <property type="component" value="Chromosome"/>
</dbReference>
<dbReference type="GO" id="GO:0008654">
    <property type="term" value="P:phospholipid biosynthetic process"/>
    <property type="evidence" value="ECO:0007669"/>
    <property type="project" value="UniProtKB-KW"/>
</dbReference>
<evidence type="ECO:0000313" key="15">
    <source>
        <dbReference type="Proteomes" id="UP000008229"/>
    </source>
</evidence>
<dbReference type="Gene3D" id="2.60.200.40">
    <property type="match status" value="1"/>
</dbReference>
<sequence length="289" mass="30304">MDRNVALIVNPVAGGGRGLRMLPGVERWLRVHGVAYHVERTRDIEHARELARRAAADGEVAAAFGGDGIVGAVAGALAGTDGILAVLPGGRGNDFARAAGIPKSPVAACTVFESARERRIDIGAVGERRFVGIASCGFDSDANRIANATRVPGEAAYAYAAIRALASWKPATFGVEIDGVANSHTGYSVAVANGPAYGGGMFLAPDAQLDDGLFDVVTIAGVSKFRLLSQLPKVFKGTHVRNPEIEIRRGREVRIEADRPFTLYADGDPIGELPATVRTLPGAVRMLVP</sequence>
<dbReference type="SUPFAM" id="SSF111331">
    <property type="entry name" value="NAD kinase/diacylglycerol kinase-like"/>
    <property type="match status" value="1"/>
</dbReference>
<reference evidence="14 15" key="1">
    <citation type="journal article" date="2010" name="Stand. Genomic Sci.">
        <title>Complete genome sequence of Conexibacter woesei type strain (ID131577).</title>
        <authorList>
            <person name="Pukall R."/>
            <person name="Lapidus A."/>
            <person name="Glavina Del Rio T."/>
            <person name="Copeland A."/>
            <person name="Tice H."/>
            <person name="Cheng J.-F."/>
            <person name="Lucas S."/>
            <person name="Chen F."/>
            <person name="Nolan M."/>
            <person name="Bruce D."/>
            <person name="Goodwin L."/>
            <person name="Pitluck S."/>
            <person name="Mavromatis K."/>
            <person name="Ivanova N."/>
            <person name="Ovchinnikova G."/>
            <person name="Pati A."/>
            <person name="Chen A."/>
            <person name="Palaniappan K."/>
            <person name="Land M."/>
            <person name="Hauser L."/>
            <person name="Chang Y.-J."/>
            <person name="Jeffries C.D."/>
            <person name="Chain P."/>
            <person name="Meincke L."/>
            <person name="Sims D."/>
            <person name="Brettin T."/>
            <person name="Detter J.C."/>
            <person name="Rohde M."/>
            <person name="Goeker M."/>
            <person name="Bristow J."/>
            <person name="Eisen J.A."/>
            <person name="Markowitz V."/>
            <person name="Kyrpides N.C."/>
            <person name="Klenk H.-P."/>
            <person name="Hugenholtz P."/>
        </authorList>
    </citation>
    <scope>NUCLEOTIDE SEQUENCE [LARGE SCALE GENOMIC DNA]</scope>
    <source>
        <strain evidence="15">DSM 14684 / CIP 108061 / JCM 11494 / NBRC 100937 / ID131577</strain>
    </source>
</reference>
<dbReference type="Pfam" id="PF00781">
    <property type="entry name" value="DAGK_cat"/>
    <property type="match status" value="1"/>
</dbReference>
<evidence type="ECO:0000313" key="14">
    <source>
        <dbReference type="EMBL" id="ADB51687.1"/>
    </source>
</evidence>
<evidence type="ECO:0000256" key="3">
    <source>
        <dbReference type="ARBA" id="ARBA00022516"/>
    </source>
</evidence>